<sequence length="143" mass="14526">MIDHAAVIARLTGCGLFRKVGGAVEGAAAIDGKTPLPDGGISAFVIPMTDTPEAPISYDPVVQTVASSFGVLCALKRAGDATGAGALDPLKTLSDGLAGVLVGWTVPGTLLPLILGPARLMDLQPGIVWWLAEFETKSCGADL</sequence>
<dbReference type="AlphaFoldDB" id="A0A560II09"/>
<name>A0A560II09_9PROT</name>
<comment type="caution">
    <text evidence="1">The sequence shown here is derived from an EMBL/GenBank/DDBJ whole genome shotgun (WGS) entry which is preliminary data.</text>
</comment>
<dbReference type="OrthoDB" id="8404448at2"/>
<gene>
    <name evidence="1" type="ORF">FBZ92_109175</name>
</gene>
<protein>
    <submittedName>
        <fullName evidence="1">Uncharacterized protein</fullName>
    </submittedName>
</protein>
<dbReference type="EMBL" id="VITT01000009">
    <property type="protein sequence ID" value="TWB58682.1"/>
    <property type="molecule type" value="Genomic_DNA"/>
</dbReference>
<proteinExistence type="predicted"/>
<evidence type="ECO:0000313" key="2">
    <source>
        <dbReference type="Proteomes" id="UP000318050"/>
    </source>
</evidence>
<dbReference type="Pfam" id="PF23840">
    <property type="entry name" value="Phage_tail_terminator"/>
    <property type="match status" value="1"/>
</dbReference>
<reference evidence="1 2" key="1">
    <citation type="submission" date="2019-06" db="EMBL/GenBank/DDBJ databases">
        <title>Genomic Encyclopedia of Type Strains, Phase IV (KMG-V): Genome sequencing to study the core and pangenomes of soil and plant-associated prokaryotes.</title>
        <authorList>
            <person name="Whitman W."/>
        </authorList>
    </citation>
    <scope>NUCLEOTIDE SEQUENCE [LARGE SCALE GENOMIC DNA]</scope>
    <source>
        <strain evidence="1 2">BR 11140</strain>
    </source>
</reference>
<organism evidence="1 2">
    <name type="scientific">Nitrospirillum amazonense</name>
    <dbReference type="NCBI Taxonomy" id="28077"/>
    <lineage>
        <taxon>Bacteria</taxon>
        <taxon>Pseudomonadati</taxon>
        <taxon>Pseudomonadota</taxon>
        <taxon>Alphaproteobacteria</taxon>
        <taxon>Rhodospirillales</taxon>
        <taxon>Azospirillaceae</taxon>
        <taxon>Nitrospirillum</taxon>
    </lineage>
</organism>
<dbReference type="Proteomes" id="UP000318050">
    <property type="component" value="Unassembled WGS sequence"/>
</dbReference>
<dbReference type="InterPro" id="IPR056912">
    <property type="entry name" value="Phage_JBD30_tail_term-like"/>
</dbReference>
<accession>A0A560II09</accession>
<evidence type="ECO:0000313" key="1">
    <source>
        <dbReference type="EMBL" id="TWB58682.1"/>
    </source>
</evidence>